<dbReference type="Proteomes" id="UP000007953">
    <property type="component" value="Chromosome"/>
</dbReference>
<protein>
    <submittedName>
        <fullName evidence="1">Uncharacterized protein</fullName>
    </submittedName>
</protein>
<reference evidence="1 2" key="1">
    <citation type="journal article" date="2011" name="J. Bacteriol.">
        <title>Complete genome sequence of the plant pathogen Ralstonia solanacearum strain Po82.</title>
        <authorList>
            <person name="Xu J."/>
            <person name="Zheng H.J."/>
            <person name="Liu L."/>
            <person name="Pan Z.C."/>
            <person name="Prior P."/>
            <person name="Tang B."/>
            <person name="Xu J.S."/>
            <person name="Zhang H."/>
            <person name="Tian Q."/>
            <person name="Zhang L.Q."/>
            <person name="Feng J."/>
        </authorList>
    </citation>
    <scope>NUCLEOTIDE SEQUENCE [LARGE SCALE GENOMIC DNA]</scope>
    <source>
        <strain evidence="1 2">Po82</strain>
    </source>
</reference>
<dbReference type="EMBL" id="CP002819">
    <property type="protein sequence ID" value="AEG68892.1"/>
    <property type="molecule type" value="Genomic_DNA"/>
</dbReference>
<organism evidence="1 2">
    <name type="scientific">Ralstonia solanacearum (strain Po82)</name>
    <dbReference type="NCBI Taxonomy" id="1031711"/>
    <lineage>
        <taxon>Bacteria</taxon>
        <taxon>Pseudomonadati</taxon>
        <taxon>Pseudomonadota</taxon>
        <taxon>Betaproteobacteria</taxon>
        <taxon>Burkholderiales</taxon>
        <taxon>Burkholderiaceae</taxon>
        <taxon>Ralstonia</taxon>
        <taxon>Ralstonia solanacearum species complex</taxon>
    </lineage>
</organism>
<evidence type="ECO:0000313" key="1">
    <source>
        <dbReference type="EMBL" id="AEG68892.1"/>
    </source>
</evidence>
<accession>F6G188</accession>
<dbReference type="AlphaFoldDB" id="F6G188"/>
<dbReference type="RefSeq" id="WP_014616835.1">
    <property type="nucleotide sequence ID" value="NC_017574.1"/>
</dbReference>
<name>F6G188_RALS8</name>
<sequence>MAADISHGCSGTAAESRLAGLPTPIAQQKSIYLIDAQICAAPPVSAEQAIARNERWRASV</sequence>
<evidence type="ECO:0000313" key="2">
    <source>
        <dbReference type="Proteomes" id="UP000007953"/>
    </source>
</evidence>
<proteinExistence type="predicted"/>
<dbReference type="GeneID" id="61365671"/>
<dbReference type="HOGENOM" id="CLU_2938441_0_0_4"/>
<dbReference type="KEGG" id="rsn:RSPO_c01592"/>
<gene>
    <name evidence="1" type="ordered locus">RSPO_c01592</name>
</gene>